<feature type="domain" description="Carrier" evidence="3">
    <location>
        <begin position="3"/>
        <end position="80"/>
    </location>
</feature>
<dbReference type="SUPFAM" id="SSF47336">
    <property type="entry name" value="ACP-like"/>
    <property type="match status" value="1"/>
</dbReference>
<dbReference type="PROSITE" id="PS50075">
    <property type="entry name" value="CARRIER"/>
    <property type="match status" value="1"/>
</dbReference>
<keyword evidence="1" id="KW-0596">Phosphopantetheine</keyword>
<dbReference type="Proteomes" id="UP000180280">
    <property type="component" value="Unassembled WGS sequence"/>
</dbReference>
<dbReference type="InterPro" id="IPR009081">
    <property type="entry name" value="PP-bd_ACP"/>
</dbReference>
<protein>
    <recommendedName>
        <fullName evidence="3">Carrier domain-containing protein</fullName>
    </recommendedName>
</protein>
<dbReference type="EMBL" id="MKCT01000001">
    <property type="protein sequence ID" value="OHX21939.1"/>
    <property type="molecule type" value="Genomic_DNA"/>
</dbReference>
<keyword evidence="2" id="KW-0597">Phosphoprotein</keyword>
<organism evidence="4 5">
    <name type="scientific">Chromobacterium sphagni</name>
    <dbReference type="NCBI Taxonomy" id="1903179"/>
    <lineage>
        <taxon>Bacteria</taxon>
        <taxon>Pseudomonadati</taxon>
        <taxon>Pseudomonadota</taxon>
        <taxon>Betaproteobacteria</taxon>
        <taxon>Neisseriales</taxon>
        <taxon>Chromobacteriaceae</taxon>
        <taxon>Chromobacterium</taxon>
    </lineage>
</organism>
<keyword evidence="5" id="KW-1185">Reference proteome</keyword>
<gene>
    <name evidence="4" type="ORF">BI344_05420</name>
</gene>
<evidence type="ECO:0000256" key="2">
    <source>
        <dbReference type="ARBA" id="ARBA00022553"/>
    </source>
</evidence>
<evidence type="ECO:0000313" key="5">
    <source>
        <dbReference type="Proteomes" id="UP000180280"/>
    </source>
</evidence>
<name>A0ABX3CI88_9NEIS</name>
<dbReference type="PROSITE" id="PS00012">
    <property type="entry name" value="PHOSPHOPANTETHEINE"/>
    <property type="match status" value="1"/>
</dbReference>
<dbReference type="RefSeq" id="WP_071111887.1">
    <property type="nucleotide sequence ID" value="NZ_MKCT01000001.1"/>
</dbReference>
<evidence type="ECO:0000259" key="3">
    <source>
        <dbReference type="PROSITE" id="PS50075"/>
    </source>
</evidence>
<dbReference type="InterPro" id="IPR006162">
    <property type="entry name" value="Ppantetheine_attach_site"/>
</dbReference>
<sequence length="87" mass="9609">MTTTSQSLRAAVLDLVASLLNLDRQLLSPELTIEDLGLDSLDVLKVTHALEKQFRINLSAYSHQDVSSLGRLSEILQYELGKLGLKT</sequence>
<accession>A0ABX3CI88</accession>
<dbReference type="Gene3D" id="1.10.1200.10">
    <property type="entry name" value="ACP-like"/>
    <property type="match status" value="1"/>
</dbReference>
<dbReference type="InterPro" id="IPR036736">
    <property type="entry name" value="ACP-like_sf"/>
</dbReference>
<evidence type="ECO:0000313" key="4">
    <source>
        <dbReference type="EMBL" id="OHX21939.1"/>
    </source>
</evidence>
<comment type="caution">
    <text evidence="4">The sequence shown here is derived from an EMBL/GenBank/DDBJ whole genome shotgun (WGS) entry which is preliminary data.</text>
</comment>
<evidence type="ECO:0000256" key="1">
    <source>
        <dbReference type="ARBA" id="ARBA00022450"/>
    </source>
</evidence>
<reference evidence="4 5" key="1">
    <citation type="submission" date="2016-09" db="EMBL/GenBank/DDBJ databases">
        <title>Chromobacterium muskegensis sp. nov., an insecticidal bacterium isolated from Sphagnum bogs.</title>
        <authorList>
            <person name="Sparks M.E."/>
            <person name="Blackburn M.B."/>
            <person name="Gundersen-Rindal D.E."/>
            <person name="Mitchell A."/>
            <person name="Farrar R."/>
            <person name="Kuhar D."/>
        </authorList>
    </citation>
    <scope>NUCLEOTIDE SEQUENCE [LARGE SCALE GENOMIC DNA]</scope>
    <source>
        <strain evidence="4 5">14B-1</strain>
    </source>
</reference>
<dbReference type="Pfam" id="PF00550">
    <property type="entry name" value="PP-binding"/>
    <property type="match status" value="1"/>
</dbReference>
<proteinExistence type="predicted"/>